<reference evidence="1" key="1">
    <citation type="journal article" date="2023" name="Mol. Biol. Evol.">
        <title>Third-Generation Sequencing Reveals the Adaptive Role of the Epigenome in Three Deep-Sea Polychaetes.</title>
        <authorList>
            <person name="Perez M."/>
            <person name="Aroh O."/>
            <person name="Sun Y."/>
            <person name="Lan Y."/>
            <person name="Juniper S.K."/>
            <person name="Young C.R."/>
            <person name="Angers B."/>
            <person name="Qian P.Y."/>
        </authorList>
    </citation>
    <scope>NUCLEOTIDE SEQUENCE</scope>
    <source>
        <strain evidence="1">R07B-5</strain>
    </source>
</reference>
<evidence type="ECO:0000313" key="2">
    <source>
        <dbReference type="Proteomes" id="UP001209878"/>
    </source>
</evidence>
<protein>
    <submittedName>
        <fullName evidence="1">Uncharacterized protein</fullName>
    </submittedName>
</protein>
<comment type="caution">
    <text evidence="1">The sequence shown here is derived from an EMBL/GenBank/DDBJ whole genome shotgun (WGS) entry which is preliminary data.</text>
</comment>
<evidence type="ECO:0000313" key="1">
    <source>
        <dbReference type="EMBL" id="KAK2171860.1"/>
    </source>
</evidence>
<name>A0AAD9KIP1_RIDPI</name>
<gene>
    <name evidence="1" type="ORF">NP493_1017g01030</name>
</gene>
<keyword evidence="2" id="KW-1185">Reference proteome</keyword>
<accession>A0AAD9KIP1</accession>
<proteinExistence type="predicted"/>
<organism evidence="1 2">
    <name type="scientific">Ridgeia piscesae</name>
    <name type="common">Tubeworm</name>
    <dbReference type="NCBI Taxonomy" id="27915"/>
    <lineage>
        <taxon>Eukaryota</taxon>
        <taxon>Metazoa</taxon>
        <taxon>Spiralia</taxon>
        <taxon>Lophotrochozoa</taxon>
        <taxon>Annelida</taxon>
        <taxon>Polychaeta</taxon>
        <taxon>Sedentaria</taxon>
        <taxon>Canalipalpata</taxon>
        <taxon>Sabellida</taxon>
        <taxon>Siboglinidae</taxon>
        <taxon>Ridgeia</taxon>
    </lineage>
</organism>
<dbReference type="EMBL" id="JAODUO010001016">
    <property type="protein sequence ID" value="KAK2171860.1"/>
    <property type="molecule type" value="Genomic_DNA"/>
</dbReference>
<dbReference type="Proteomes" id="UP001209878">
    <property type="component" value="Unassembled WGS sequence"/>
</dbReference>
<sequence length="159" mass="17232">MCRCVTRKRTCNVNLGGHCATESAADVASQWHYLNSAISPGRKRRDTRRYSKVLASSQVSLCPSVTSVSVRQSYQSLSVIEISLCPSFSVVSASVVLRRAQTGRPVVVGVLATSQKVPVTLTASQRHSPQWCHRLVAVSSNVTAWLPSAVVSPPGRRQQ</sequence>
<dbReference type="AlphaFoldDB" id="A0AAD9KIP1"/>